<protein>
    <submittedName>
        <fullName evidence="3">SprT-like domain-containing protein</fullName>
    </submittedName>
</protein>
<feature type="domain" description="SprT-like" evidence="2">
    <location>
        <begin position="351"/>
        <end position="504"/>
    </location>
</feature>
<name>A0A1I8ED41_WUCBA</name>
<sequence>MKLQLDNHNMSQYRRIIISDSSTDDDNDNGDESDKDIDEVQSDIYENDENSGTNIQNISRLLETLSFTKRNTYRHRVDHTDDEVTSVSDDTYLEDSFLVKDYTSSEEENSSYISNDEQSYKKKNNTYNRQRQKSVRKELDKKTAEFSSFFKSDLSDASIDSKKVSTLFDLYPELKENVDLKRNSLNNYSNEICNEFVPSDEDSDEKFEKYLKEVKTQSSVTKTYESRDLDGSIMTDREFNVESNSECESSSSDDVQLIGEVINNIGDEKIRHLPKNINNEYATYWHHPPIEKNINNDEHANMLLKSQSASNIQKKSYQDDDEIFLLALSQNGPVHRVAQKYTTAKFPRIRKELTAKLFDVYRRRCFENKLDPNMVPNWNARLRLTAGRCRCKPNGTADIELSIKVCDTPERLRDTLLHEMCHAAVWVIDHIHKGGHGPAWKYWVYRCQKVFPSLPLIERCHNYIIDAKYLYVCDRCGQTIKRHSKSLDIDRKVCGICQGHFILRSRDGKEFSRRPANTFAQFVKENYGKERKPGVKPAEIMKILSLRFKEEKGMASETGEIITVE</sequence>
<dbReference type="Pfam" id="PF17283">
    <property type="entry name" value="Zn_ribbon_SprT"/>
    <property type="match status" value="1"/>
</dbReference>
<dbReference type="SMART" id="SM00731">
    <property type="entry name" value="SprT"/>
    <property type="match status" value="1"/>
</dbReference>
<dbReference type="WBParaSite" id="maker-PairedContig_1446-snap-gene-0.20-mRNA-1">
    <property type="protein sequence ID" value="maker-PairedContig_1446-snap-gene-0.20-mRNA-1"/>
    <property type="gene ID" value="maker-PairedContig_1446-snap-gene-0.20"/>
</dbReference>
<feature type="region of interest" description="Disordered" evidence="1">
    <location>
        <begin position="104"/>
        <end position="136"/>
    </location>
</feature>
<accession>A0A1I8ED41</accession>
<evidence type="ECO:0000256" key="1">
    <source>
        <dbReference type="SAM" id="MobiDB-lite"/>
    </source>
</evidence>
<dbReference type="PANTHER" id="PTHR23099">
    <property type="entry name" value="TRANSCRIPTIONAL REGULATOR"/>
    <property type="match status" value="1"/>
</dbReference>
<dbReference type="STRING" id="6293.A0A1I8ED41"/>
<evidence type="ECO:0000259" key="2">
    <source>
        <dbReference type="SMART" id="SM00731"/>
    </source>
</evidence>
<dbReference type="CDD" id="cd00084">
    <property type="entry name" value="HMG-box_SF"/>
    <property type="match status" value="1"/>
</dbReference>
<dbReference type="InterPro" id="IPR006640">
    <property type="entry name" value="SprT-like_domain"/>
</dbReference>
<organism evidence="3">
    <name type="scientific">Wuchereria bancrofti</name>
    <dbReference type="NCBI Taxonomy" id="6293"/>
    <lineage>
        <taxon>Eukaryota</taxon>
        <taxon>Metazoa</taxon>
        <taxon>Ecdysozoa</taxon>
        <taxon>Nematoda</taxon>
        <taxon>Chromadorea</taxon>
        <taxon>Rhabditida</taxon>
        <taxon>Spirurina</taxon>
        <taxon>Spiruromorpha</taxon>
        <taxon>Filarioidea</taxon>
        <taxon>Onchocercidae</taxon>
        <taxon>Wuchereria</taxon>
    </lineage>
</organism>
<proteinExistence type="predicted"/>
<dbReference type="Pfam" id="PF10263">
    <property type="entry name" value="SprT-like"/>
    <property type="match status" value="1"/>
</dbReference>
<dbReference type="GO" id="GO:0006974">
    <property type="term" value="P:DNA damage response"/>
    <property type="evidence" value="ECO:0007669"/>
    <property type="project" value="UniProtKB-ARBA"/>
</dbReference>
<dbReference type="AlphaFoldDB" id="A0A1I8ED41"/>
<dbReference type="PANTHER" id="PTHR23099:SF0">
    <property type="entry name" value="GERM CELL NUCLEAR ACIDIC PROTEIN"/>
    <property type="match status" value="1"/>
</dbReference>
<reference evidence="3" key="1">
    <citation type="submission" date="2016-11" db="UniProtKB">
        <authorList>
            <consortium name="WormBaseParasite"/>
        </authorList>
    </citation>
    <scope>IDENTIFICATION</scope>
    <source>
        <strain evidence="3">pt0022</strain>
    </source>
</reference>
<dbReference type="GO" id="GO:0005634">
    <property type="term" value="C:nucleus"/>
    <property type="evidence" value="ECO:0007669"/>
    <property type="project" value="TreeGrafter"/>
</dbReference>
<evidence type="ECO:0000313" key="3">
    <source>
        <dbReference type="WBParaSite" id="maker-PairedContig_1446-snap-gene-0.20-mRNA-1"/>
    </source>
</evidence>
<dbReference type="InterPro" id="IPR035240">
    <property type="entry name" value="SprT_Zn_ribbon"/>
</dbReference>